<dbReference type="Proteomes" id="UP001222325">
    <property type="component" value="Unassembled WGS sequence"/>
</dbReference>
<evidence type="ECO:0000313" key="3">
    <source>
        <dbReference type="Proteomes" id="UP001222325"/>
    </source>
</evidence>
<comment type="caution">
    <text evidence="2">The sequence shown here is derived from an EMBL/GenBank/DDBJ whole genome shotgun (WGS) entry which is preliminary data.</text>
</comment>
<keyword evidence="3" id="KW-1185">Reference proteome</keyword>
<feature type="compositionally biased region" description="Acidic residues" evidence="1">
    <location>
        <begin position="368"/>
        <end position="378"/>
    </location>
</feature>
<proteinExistence type="predicted"/>
<protein>
    <submittedName>
        <fullName evidence="2">Uncharacterized protein</fullName>
    </submittedName>
</protein>
<evidence type="ECO:0000313" key="2">
    <source>
        <dbReference type="EMBL" id="KAJ7076669.1"/>
    </source>
</evidence>
<dbReference type="EMBL" id="JARJCN010000079">
    <property type="protein sequence ID" value="KAJ7076669.1"/>
    <property type="molecule type" value="Genomic_DNA"/>
</dbReference>
<accession>A0AAD6XKI9</accession>
<name>A0AAD6XKI9_9AGAR</name>
<evidence type="ECO:0000256" key="1">
    <source>
        <dbReference type="SAM" id="MobiDB-lite"/>
    </source>
</evidence>
<dbReference type="AlphaFoldDB" id="A0AAD6XKI9"/>
<reference evidence="2" key="1">
    <citation type="submission" date="2023-03" db="EMBL/GenBank/DDBJ databases">
        <title>Massive genome expansion in bonnet fungi (Mycena s.s.) driven by repeated elements and novel gene families across ecological guilds.</title>
        <authorList>
            <consortium name="Lawrence Berkeley National Laboratory"/>
            <person name="Harder C.B."/>
            <person name="Miyauchi S."/>
            <person name="Viragh M."/>
            <person name="Kuo A."/>
            <person name="Thoen E."/>
            <person name="Andreopoulos B."/>
            <person name="Lu D."/>
            <person name="Skrede I."/>
            <person name="Drula E."/>
            <person name="Henrissat B."/>
            <person name="Morin E."/>
            <person name="Kohler A."/>
            <person name="Barry K."/>
            <person name="LaButti K."/>
            <person name="Morin E."/>
            <person name="Salamov A."/>
            <person name="Lipzen A."/>
            <person name="Mereny Z."/>
            <person name="Hegedus B."/>
            <person name="Baldrian P."/>
            <person name="Stursova M."/>
            <person name="Weitz H."/>
            <person name="Taylor A."/>
            <person name="Grigoriev I.V."/>
            <person name="Nagy L.G."/>
            <person name="Martin F."/>
            <person name="Kauserud H."/>
        </authorList>
    </citation>
    <scope>NUCLEOTIDE SEQUENCE</scope>
    <source>
        <strain evidence="2">CBHHK173m</strain>
    </source>
</reference>
<gene>
    <name evidence="2" type="ORF">B0H15DRAFT_934242</name>
</gene>
<feature type="region of interest" description="Disordered" evidence="1">
    <location>
        <begin position="344"/>
        <end position="420"/>
    </location>
</feature>
<organism evidence="2 3">
    <name type="scientific">Mycena belliarum</name>
    <dbReference type="NCBI Taxonomy" id="1033014"/>
    <lineage>
        <taxon>Eukaryota</taxon>
        <taxon>Fungi</taxon>
        <taxon>Dikarya</taxon>
        <taxon>Basidiomycota</taxon>
        <taxon>Agaricomycotina</taxon>
        <taxon>Agaricomycetes</taxon>
        <taxon>Agaricomycetidae</taxon>
        <taxon>Agaricales</taxon>
        <taxon>Marasmiineae</taxon>
        <taxon>Mycenaceae</taxon>
        <taxon>Mycena</taxon>
    </lineage>
</organism>
<sequence length="420" mass="47623">MSHDDHTDGHVLSVKSKDLQRDTFFFICQLRKAQLFMGVNQKFTPVSSATIHRWTKFIGGPKSDLYAEEFFLCPVTVRSAGIMAYSVEPCGPAIEPDSTELLAPGNYGWYFNRECTAKGAPRMIGWARQRCFTFETLVTAECERRGCEPYAVPQAEMSVVVPRDESRCRFTDSERDTIVAWIVPPQASWEAMDIISVGSDSDEAPFFVAANAITMQSELRFHFHNNHFTVDVDDDYRILVLRAMGDTQKLLPTHLPPHPRKDASVDDFFRVHCRHTLNLMLLGGDIKEVYPNSVIADAMDELGVAHVGSYDDDPEMAPLDDERWQTELGQAILAHVMQNRLNESRYDSSEDEQDVAEPMESSSLPPASDDDSPDEDLCQWEKLTESTRLPYCDGWSDSNWDGVRLEVPWPTGPDDFEQEY</sequence>